<protein>
    <submittedName>
        <fullName evidence="2">Uncharacterized protein</fullName>
    </submittedName>
</protein>
<name>A0A5B6YT72_DAVIN</name>
<reference evidence="2" key="1">
    <citation type="submission" date="2019-08" db="EMBL/GenBank/DDBJ databases">
        <title>Reference gene set and small RNA set construction with multiple tissues from Davidia involucrata Baill.</title>
        <authorList>
            <person name="Yang H."/>
            <person name="Zhou C."/>
            <person name="Li G."/>
            <person name="Wang J."/>
            <person name="Gao P."/>
            <person name="Wang M."/>
            <person name="Wang R."/>
            <person name="Zhao Y."/>
        </authorList>
    </citation>
    <scope>NUCLEOTIDE SEQUENCE</scope>
    <source>
        <tissue evidence="2">Mixed with DoveR01_LX</tissue>
    </source>
</reference>
<dbReference type="InterPro" id="IPR036770">
    <property type="entry name" value="Ankyrin_rpt-contain_sf"/>
</dbReference>
<evidence type="ECO:0000313" key="1">
    <source>
        <dbReference type="EMBL" id="MPA35051.1"/>
    </source>
</evidence>
<dbReference type="EMBL" id="GHES01004492">
    <property type="protein sequence ID" value="MPA35051.1"/>
    <property type="molecule type" value="Transcribed_RNA"/>
</dbReference>
<sequence length="440" mass="50293">MADEERQDRSSQIERELKCLLKMDDSDEFIHFLGMQLATEEEEKFFYSILRLPELLEWVFYYGAEKCARALLEGGARQIVDLNIPLKDGSLPLHRVAEYLDYNLTMLFLEGGARTDLKCNVVGHKFYGMLPVNVAVELLSHHIEWTPKQSVVKLVLTLYQPELRKPLDTIRLLATSTDDIEEVAYHYAEAGKLIELAALLKVAREKILPLSMYDDYYSPGKTMTLRHHVAAEIVSLTDQEYRLMGSNGSKWVQACKEKKKVMMSVMLLLEIFERAIYDMEDYYVGYFKTEMLAPLTEGIALILKDKGFALKDAEACNLEDDCEKYSGRLKEYKSQPKNLCLPFYEKPSFLTQTTPSRMPVVQQRLCSMCSLQNKSGLSSGVQSFNSLSTSKDSFSPELCTRVEAQVKRTTKSIEQHVPNFLSSRKLSILALAIKRGIRHL</sequence>
<dbReference type="AlphaFoldDB" id="A0A5B6YT72"/>
<proteinExistence type="predicted"/>
<dbReference type="EMBL" id="GHES01004493">
    <property type="protein sequence ID" value="MPA35052.1"/>
    <property type="molecule type" value="Transcribed_RNA"/>
</dbReference>
<organism evidence="2">
    <name type="scientific">Davidia involucrata</name>
    <name type="common">Dove tree</name>
    <dbReference type="NCBI Taxonomy" id="16924"/>
    <lineage>
        <taxon>Eukaryota</taxon>
        <taxon>Viridiplantae</taxon>
        <taxon>Streptophyta</taxon>
        <taxon>Embryophyta</taxon>
        <taxon>Tracheophyta</taxon>
        <taxon>Spermatophyta</taxon>
        <taxon>Magnoliopsida</taxon>
        <taxon>eudicotyledons</taxon>
        <taxon>Gunneridae</taxon>
        <taxon>Pentapetalae</taxon>
        <taxon>asterids</taxon>
        <taxon>Cornales</taxon>
        <taxon>Nyssaceae</taxon>
        <taxon>Davidia</taxon>
    </lineage>
</organism>
<evidence type="ECO:0000313" key="2">
    <source>
        <dbReference type="EMBL" id="MPA35052.1"/>
    </source>
</evidence>
<accession>A0A5B6YT72</accession>
<gene>
    <name evidence="1" type="ORF">Din_004492</name>
    <name evidence="2" type="ORF">Din_004493</name>
</gene>
<dbReference type="Gene3D" id="1.25.40.20">
    <property type="entry name" value="Ankyrin repeat-containing domain"/>
    <property type="match status" value="1"/>
</dbReference>